<dbReference type="GO" id="GO:0006396">
    <property type="term" value="P:RNA processing"/>
    <property type="evidence" value="ECO:0007669"/>
    <property type="project" value="TreeGrafter"/>
</dbReference>
<organism evidence="4 5">
    <name type="scientific">Rhododendron griersonianum</name>
    <dbReference type="NCBI Taxonomy" id="479676"/>
    <lineage>
        <taxon>Eukaryota</taxon>
        <taxon>Viridiplantae</taxon>
        <taxon>Streptophyta</taxon>
        <taxon>Embryophyta</taxon>
        <taxon>Tracheophyta</taxon>
        <taxon>Spermatophyta</taxon>
        <taxon>Magnoliopsida</taxon>
        <taxon>eudicotyledons</taxon>
        <taxon>Gunneridae</taxon>
        <taxon>Pentapetalae</taxon>
        <taxon>asterids</taxon>
        <taxon>Ericales</taxon>
        <taxon>Ericaceae</taxon>
        <taxon>Ericoideae</taxon>
        <taxon>Rhodoreae</taxon>
        <taxon>Rhododendron</taxon>
    </lineage>
</organism>
<evidence type="ECO:0000256" key="3">
    <source>
        <dbReference type="PROSITE-ProRule" id="PRU00708"/>
    </source>
</evidence>
<evidence type="ECO:0008006" key="6">
    <source>
        <dbReference type="Google" id="ProtNLM"/>
    </source>
</evidence>
<keyword evidence="5" id="KW-1185">Reference proteome</keyword>
<dbReference type="EMBL" id="JACTNZ010000004">
    <property type="protein sequence ID" value="KAG5553884.1"/>
    <property type="molecule type" value="Genomic_DNA"/>
</dbReference>
<protein>
    <recommendedName>
        <fullName evidence="6">Pentatricopeptide repeat-containing protein</fullName>
    </recommendedName>
</protein>
<dbReference type="InterPro" id="IPR002885">
    <property type="entry name" value="PPR_rpt"/>
</dbReference>
<dbReference type="AlphaFoldDB" id="A0AAV6KNZ8"/>
<dbReference type="InterPro" id="IPR011990">
    <property type="entry name" value="TPR-like_helical_dom_sf"/>
</dbReference>
<feature type="repeat" description="PPR" evidence="3">
    <location>
        <begin position="380"/>
        <end position="414"/>
    </location>
</feature>
<sequence>MAFSSCLLQSHPFTLPRTLNLPPLSLSSKSLKPICSIPHRELLTSISASISSPSPSPPHKLPPDFTTKQLLDAISQQNDETSVLNLFYWASEHLNFKPSFYEEIIRKLGHVGSLDSMKQILEDMRVSNCRPTEGTFQIFIENYAKRGLYDEAIGVLDTMEQAFGLKPGPYTYNFLLNVLVDGEKFKLVKSVESMMFNKGVEPGVPTFNILIKALWLCLTKNHDLAIDLLHGMKNQGCRPNEHIFNILINGLCSSGKLDRALGLLKDMESSGCTRGVVTYNTLISGFIKNKRIEEAKESFDRMILERLQPNNITYNSMLYHYCRVGDIKKTADIVQTMTSNGCEPDVVTYRALIQGLCNVDRIEIAIRLLITIQMKGMALAPQTYNPLLRELFKRKKTKAAMRLFREMKEKGDPPDAFSYETVFRGLCSGGGPIGEAVDFVVEMTEKRLIPKFSTFCVLAERLCALSMEDTLVMLVERIMVTYSFSENEASMIKGFMKIHKFEDALATLGGIFNRRNPKRGY</sequence>
<comment type="caution">
    <text evidence="4">The sequence shown here is derived from an EMBL/GenBank/DDBJ whole genome shotgun (WGS) entry which is preliminary data.</text>
</comment>
<proteinExistence type="inferred from homology"/>
<evidence type="ECO:0000256" key="1">
    <source>
        <dbReference type="ARBA" id="ARBA00007626"/>
    </source>
</evidence>
<dbReference type="PANTHER" id="PTHR47934">
    <property type="entry name" value="PENTATRICOPEPTIDE REPEAT-CONTAINING PROTEIN PET309, MITOCHONDRIAL"/>
    <property type="match status" value="1"/>
</dbReference>
<dbReference type="GO" id="GO:0007005">
    <property type="term" value="P:mitochondrion organization"/>
    <property type="evidence" value="ECO:0007669"/>
    <property type="project" value="TreeGrafter"/>
</dbReference>
<feature type="repeat" description="PPR" evidence="3">
    <location>
        <begin position="275"/>
        <end position="309"/>
    </location>
</feature>
<feature type="repeat" description="PPR" evidence="3">
    <location>
        <begin position="345"/>
        <end position="379"/>
    </location>
</feature>
<accession>A0AAV6KNZ8</accession>
<keyword evidence="2" id="KW-0677">Repeat</keyword>
<dbReference type="Pfam" id="PF01535">
    <property type="entry name" value="PPR"/>
    <property type="match status" value="1"/>
</dbReference>
<evidence type="ECO:0000313" key="4">
    <source>
        <dbReference type="EMBL" id="KAG5553884.1"/>
    </source>
</evidence>
<evidence type="ECO:0000313" key="5">
    <source>
        <dbReference type="Proteomes" id="UP000823749"/>
    </source>
</evidence>
<dbReference type="Pfam" id="PF12854">
    <property type="entry name" value="PPR_1"/>
    <property type="match status" value="2"/>
</dbReference>
<comment type="similarity">
    <text evidence="1">Belongs to the PPR family. P subfamily.</text>
</comment>
<gene>
    <name evidence="4" type="ORF">RHGRI_011675</name>
</gene>
<dbReference type="PROSITE" id="PS51375">
    <property type="entry name" value="PPR"/>
    <property type="match status" value="6"/>
</dbReference>
<dbReference type="Gene3D" id="1.25.40.10">
    <property type="entry name" value="Tetratricopeptide repeat domain"/>
    <property type="match status" value="4"/>
</dbReference>
<dbReference type="Proteomes" id="UP000823749">
    <property type="component" value="Chromosome 4"/>
</dbReference>
<feature type="repeat" description="PPR" evidence="3">
    <location>
        <begin position="415"/>
        <end position="450"/>
    </location>
</feature>
<dbReference type="NCBIfam" id="TIGR00756">
    <property type="entry name" value="PPR"/>
    <property type="match status" value="6"/>
</dbReference>
<feature type="repeat" description="PPR" evidence="3">
    <location>
        <begin position="240"/>
        <end position="274"/>
    </location>
</feature>
<dbReference type="GO" id="GO:0005739">
    <property type="term" value="C:mitochondrion"/>
    <property type="evidence" value="ECO:0007669"/>
    <property type="project" value="TreeGrafter"/>
</dbReference>
<feature type="repeat" description="PPR" evidence="3">
    <location>
        <begin position="310"/>
        <end position="344"/>
    </location>
</feature>
<dbReference type="InterPro" id="IPR051114">
    <property type="entry name" value="Mito_RNA_Proc_CCM1"/>
</dbReference>
<evidence type="ECO:0000256" key="2">
    <source>
        <dbReference type="ARBA" id="ARBA00022737"/>
    </source>
</evidence>
<reference evidence="4" key="1">
    <citation type="submission" date="2020-08" db="EMBL/GenBank/DDBJ databases">
        <title>Plant Genome Project.</title>
        <authorList>
            <person name="Zhang R.-G."/>
        </authorList>
    </citation>
    <scope>NUCLEOTIDE SEQUENCE</scope>
    <source>
        <strain evidence="4">WSP0</strain>
        <tissue evidence="4">Leaf</tissue>
    </source>
</reference>
<dbReference type="Pfam" id="PF13812">
    <property type="entry name" value="PPR_3"/>
    <property type="match status" value="1"/>
</dbReference>
<dbReference type="PANTHER" id="PTHR47934:SF6">
    <property type="entry name" value="MITOCHONDRIAL GROUP I INTRON SPLICING FACTOR CCM1-RELATED"/>
    <property type="match status" value="1"/>
</dbReference>
<name>A0AAV6KNZ8_9ERIC</name>
<dbReference type="Pfam" id="PF13041">
    <property type="entry name" value="PPR_2"/>
    <property type="match status" value="2"/>
</dbReference>
<dbReference type="GO" id="GO:0003729">
    <property type="term" value="F:mRNA binding"/>
    <property type="evidence" value="ECO:0007669"/>
    <property type="project" value="TreeGrafter"/>
</dbReference>